<proteinExistence type="predicted"/>
<comment type="caution">
    <text evidence="1">The sequence shown here is derived from an EMBL/GenBank/DDBJ whole genome shotgun (WGS) entry which is preliminary data.</text>
</comment>
<dbReference type="Proteomes" id="UP000709295">
    <property type="component" value="Unassembled WGS sequence"/>
</dbReference>
<accession>A0A8J5JBI9</accession>
<evidence type="ECO:0000313" key="2">
    <source>
        <dbReference type="Proteomes" id="UP000709295"/>
    </source>
</evidence>
<sequence>MDLSTPTIAAFKFYECSAATSTLIVIFTKSPTTLFSHQNTPAASTMVFVSHSARSTFTSAQSTELYFYPCRDDFNEVILEYFRCRCGTIRKRTHCNGLTNFMQHVEMLDAATAEIELCTTVVENLYGWLVLLTMSLLPLKTSCKHRSTRRCSLCVSRHCAMEGVVVAVEKSIASVMPDSFGVVLNG</sequence>
<name>A0A8J5JBI9_9STRA</name>
<organism evidence="1 2">
    <name type="scientific">Phytophthora aleatoria</name>
    <dbReference type="NCBI Taxonomy" id="2496075"/>
    <lineage>
        <taxon>Eukaryota</taxon>
        <taxon>Sar</taxon>
        <taxon>Stramenopiles</taxon>
        <taxon>Oomycota</taxon>
        <taxon>Peronosporomycetes</taxon>
        <taxon>Peronosporales</taxon>
        <taxon>Peronosporaceae</taxon>
        <taxon>Phytophthora</taxon>
    </lineage>
</organism>
<reference evidence="1" key="1">
    <citation type="submission" date="2021-01" db="EMBL/GenBank/DDBJ databases">
        <title>Phytophthora aleatoria, a newly-described species from Pinus radiata is distinct from Phytophthora cactorum isolates based on comparative genomics.</title>
        <authorList>
            <person name="Mcdougal R."/>
            <person name="Panda P."/>
            <person name="Williams N."/>
            <person name="Studholme D.J."/>
        </authorList>
    </citation>
    <scope>NUCLEOTIDE SEQUENCE</scope>
    <source>
        <strain evidence="1">NZFS 4037</strain>
    </source>
</reference>
<gene>
    <name evidence="1" type="ORF">JG688_00003206</name>
</gene>
<evidence type="ECO:0000313" key="1">
    <source>
        <dbReference type="EMBL" id="KAG6974127.1"/>
    </source>
</evidence>
<keyword evidence="2" id="KW-1185">Reference proteome</keyword>
<protein>
    <submittedName>
        <fullName evidence="1">Uncharacterized protein</fullName>
    </submittedName>
</protein>
<dbReference type="AlphaFoldDB" id="A0A8J5JBI9"/>
<dbReference type="EMBL" id="JAENGY010000095">
    <property type="protein sequence ID" value="KAG6974127.1"/>
    <property type="molecule type" value="Genomic_DNA"/>
</dbReference>